<accession>A0A6I9REU6</accession>
<evidence type="ECO:0000313" key="4">
    <source>
        <dbReference type="RefSeq" id="XP_010922187.1"/>
    </source>
</evidence>
<dbReference type="OrthoDB" id="294295at2759"/>
<reference evidence="4" key="1">
    <citation type="submission" date="2025-08" db="UniProtKB">
        <authorList>
            <consortium name="RefSeq"/>
        </authorList>
    </citation>
    <scope>IDENTIFICATION</scope>
</reference>
<dbReference type="GO" id="GO:0005829">
    <property type="term" value="C:cytosol"/>
    <property type="evidence" value="ECO:0007669"/>
    <property type="project" value="TreeGrafter"/>
</dbReference>
<dbReference type="Proteomes" id="UP000504607">
    <property type="component" value="Chromosome 5"/>
</dbReference>
<sequence length="289" mass="30722">MSTSNHATPLSSQRLEGKVAAVTGGASGIGESISRLLRKHGAKICVIDIQDDLGHRLCKSLGGEPNACFFHCNVTVEDDVHRTIDLIVEKHGTIDIMVNNAGITGKMVPDIRKVNLDEFKKVFDVNVHGVFLGMKHAARVMVPQKKGSIVSVASAASIVGGMGPHGYTGSKHAVLGLTRNVAAELGEHGIRVNCVSPYAVPTGLTLPHFPGSTSKVGVKGFLSYVGGHANLKGVDLHKDDVANAVLYLASDEAKYVSGFNLMVDGGFTCVNHSFPIFRRGYLANKLLSW</sequence>
<dbReference type="GO" id="GO:0009688">
    <property type="term" value="P:abscisic acid biosynthetic process"/>
    <property type="evidence" value="ECO:0007669"/>
    <property type="project" value="TreeGrafter"/>
</dbReference>
<dbReference type="PRINTS" id="PR00080">
    <property type="entry name" value="SDRFAMILY"/>
</dbReference>
<keyword evidence="2" id="KW-0560">Oxidoreductase</keyword>
<dbReference type="InterPro" id="IPR002347">
    <property type="entry name" value="SDR_fam"/>
</dbReference>
<dbReference type="PANTHER" id="PTHR42820:SF1">
    <property type="entry name" value="SHORT-CHAIN DEHYDROGENASE_REDUCTASE FAMILY PROTEIN"/>
    <property type="match status" value="1"/>
</dbReference>
<dbReference type="NCBIfam" id="NF005559">
    <property type="entry name" value="PRK07231.1"/>
    <property type="match status" value="1"/>
</dbReference>
<evidence type="ECO:0000256" key="2">
    <source>
        <dbReference type="ARBA" id="ARBA00023002"/>
    </source>
</evidence>
<dbReference type="Pfam" id="PF13561">
    <property type="entry name" value="adh_short_C2"/>
    <property type="match status" value="1"/>
</dbReference>
<dbReference type="InParanoid" id="A0A6I9REU6"/>
<evidence type="ECO:0000313" key="3">
    <source>
        <dbReference type="Proteomes" id="UP000504607"/>
    </source>
</evidence>
<gene>
    <name evidence="4" type="primary">LOC105045553</name>
</gene>
<name>A0A6I9REU6_ELAGV</name>
<dbReference type="SUPFAM" id="SSF51735">
    <property type="entry name" value="NAD(P)-binding Rossmann-fold domains"/>
    <property type="match status" value="1"/>
</dbReference>
<dbReference type="PANTHER" id="PTHR42820">
    <property type="entry name" value="SHORT-CHAIN DEHYDROGENASE REDUCTASE"/>
    <property type="match status" value="1"/>
</dbReference>
<dbReference type="CDD" id="cd05326">
    <property type="entry name" value="secoisolariciresinol-DH_like_SDR_c"/>
    <property type="match status" value="1"/>
</dbReference>
<dbReference type="KEGG" id="egu:105045553"/>
<protein>
    <submittedName>
        <fullName evidence="4">Zerumbone synthase</fullName>
    </submittedName>
</protein>
<comment type="similarity">
    <text evidence="1">Belongs to the short-chain dehydrogenases/reductases (SDR) family.</text>
</comment>
<dbReference type="RefSeq" id="XP_010922187.1">
    <property type="nucleotide sequence ID" value="XM_010923885.3"/>
</dbReference>
<dbReference type="GO" id="GO:0010301">
    <property type="term" value="F:xanthoxin dehydrogenase (NAD+) activity"/>
    <property type="evidence" value="ECO:0007669"/>
    <property type="project" value="TreeGrafter"/>
</dbReference>
<dbReference type="FunCoup" id="A0A6I9REU6">
    <property type="interactions" value="186"/>
</dbReference>
<dbReference type="GeneID" id="105045553"/>
<keyword evidence="3" id="KW-1185">Reference proteome</keyword>
<dbReference type="PRINTS" id="PR00081">
    <property type="entry name" value="GDHRDH"/>
</dbReference>
<dbReference type="Gene3D" id="3.40.50.720">
    <property type="entry name" value="NAD(P)-binding Rossmann-like Domain"/>
    <property type="match status" value="1"/>
</dbReference>
<dbReference type="FunFam" id="3.40.50.720:FF:000084">
    <property type="entry name" value="Short-chain dehydrogenase reductase"/>
    <property type="match status" value="1"/>
</dbReference>
<evidence type="ECO:0000256" key="1">
    <source>
        <dbReference type="ARBA" id="ARBA00006484"/>
    </source>
</evidence>
<dbReference type="InterPro" id="IPR045309">
    <property type="entry name" value="ABA2-like"/>
</dbReference>
<organism evidence="3 4">
    <name type="scientific">Elaeis guineensis var. tenera</name>
    <name type="common">Oil palm</name>
    <dbReference type="NCBI Taxonomy" id="51953"/>
    <lineage>
        <taxon>Eukaryota</taxon>
        <taxon>Viridiplantae</taxon>
        <taxon>Streptophyta</taxon>
        <taxon>Embryophyta</taxon>
        <taxon>Tracheophyta</taxon>
        <taxon>Spermatophyta</taxon>
        <taxon>Magnoliopsida</taxon>
        <taxon>Liliopsida</taxon>
        <taxon>Arecaceae</taxon>
        <taxon>Arecoideae</taxon>
        <taxon>Cocoseae</taxon>
        <taxon>Elaeidinae</taxon>
        <taxon>Elaeis</taxon>
    </lineage>
</organism>
<dbReference type="InterPro" id="IPR036291">
    <property type="entry name" value="NAD(P)-bd_dom_sf"/>
</dbReference>
<proteinExistence type="inferred from homology"/>
<dbReference type="AlphaFoldDB" id="A0A6I9REU6"/>